<accession>A0A377JWW7</accession>
<name>A0A377JWW7_9HELI</name>
<evidence type="ECO:0000256" key="1">
    <source>
        <dbReference type="SAM" id="MobiDB-lite"/>
    </source>
</evidence>
<dbReference type="EMBL" id="UGHX01000004">
    <property type="protein sequence ID" value="STP14353.1"/>
    <property type="molecule type" value="Genomic_DNA"/>
</dbReference>
<dbReference type="AlphaFoldDB" id="A0A377JWW7"/>
<gene>
    <name evidence="2" type="ORF">NCTC12219_01900</name>
</gene>
<feature type="region of interest" description="Disordered" evidence="1">
    <location>
        <begin position="31"/>
        <end position="50"/>
    </location>
</feature>
<dbReference type="RefSeq" id="WP_115722481.1">
    <property type="nucleotide sequence ID" value="NZ_UGHX01000004.1"/>
</dbReference>
<reference evidence="2 3" key="1">
    <citation type="submission" date="2018-06" db="EMBL/GenBank/DDBJ databases">
        <authorList>
            <consortium name="Pathogen Informatics"/>
            <person name="Doyle S."/>
        </authorList>
    </citation>
    <scope>NUCLEOTIDE SEQUENCE [LARGE SCALE GENOMIC DNA]</scope>
    <source>
        <strain evidence="2 3">NCTC12219</strain>
    </source>
</reference>
<protein>
    <submittedName>
        <fullName evidence="2">Uncharacterized protein</fullName>
    </submittedName>
</protein>
<evidence type="ECO:0000313" key="2">
    <source>
        <dbReference type="EMBL" id="STP14353.1"/>
    </source>
</evidence>
<feature type="compositionally biased region" description="Basic and acidic residues" evidence="1">
    <location>
        <begin position="37"/>
        <end position="46"/>
    </location>
</feature>
<dbReference type="Proteomes" id="UP000255103">
    <property type="component" value="Unassembled WGS sequence"/>
</dbReference>
<evidence type="ECO:0000313" key="3">
    <source>
        <dbReference type="Proteomes" id="UP000255103"/>
    </source>
</evidence>
<proteinExistence type="predicted"/>
<organism evidence="2 3">
    <name type="scientific">Helicobacter cinaedi</name>
    <dbReference type="NCBI Taxonomy" id="213"/>
    <lineage>
        <taxon>Bacteria</taxon>
        <taxon>Pseudomonadati</taxon>
        <taxon>Campylobacterota</taxon>
        <taxon>Epsilonproteobacteria</taxon>
        <taxon>Campylobacterales</taxon>
        <taxon>Helicobacteraceae</taxon>
        <taxon>Helicobacter</taxon>
    </lineage>
</organism>
<sequence length="86" mass="9757">MREVLLNETSGNHSADFVDFERSQTLCLASRPKSLKSTKETPRADNKNNNTSLQVWATKSHFETTLQSVMLPFTNGYLCLIICVFM</sequence>